<dbReference type="eggNOG" id="ENOG502Z99B">
    <property type="taxonomic scope" value="Bacteria"/>
</dbReference>
<feature type="signal peptide" evidence="1">
    <location>
        <begin position="1"/>
        <end position="23"/>
    </location>
</feature>
<dbReference type="Gene3D" id="2.40.160.10">
    <property type="entry name" value="Porin"/>
    <property type="match status" value="1"/>
</dbReference>
<sequence length="447" mass="50562">MRIFIASLLILSSLQLVSGQESSAPPQKKGEISGQWRTFFLGTYNKGDLKDFYALATGGKVGYTHSFNNHWQVGGVLYTSINTGIQDLSQPDPVTGKVSRYEAGLFDVEDLSDKLIVIPGELFLKYAHLKHEVTLGRMKIVTPMINPQDGRMIPTLEQGLWYSFAPNKYKVQLGVFNAIAPRSTGEFFDIGTSIGKYPVGRNPDGKESRYAGNTISDFIAMANMNASPDKNIDVELSNYYVDGIFNTIYVRPTIKLGQKDTQLSMEYVRQDRLGDGGNSRDSLRYFTDKNANVLGAQMTFRWNAAKITIGYDHILPGGRFLFPREWGRELLFSFQKRERSEGSADNHALVLTYDQTFTINNDKLRTVFSAGHHWKPPVTDPADNKYAQPGYTHLNFDIFYTSEKLKHLQPELLLVYKIGQGDFPENPNFILNKVDMFQVNFVVNYNF</sequence>
<evidence type="ECO:0000256" key="1">
    <source>
        <dbReference type="SAM" id="SignalP"/>
    </source>
</evidence>
<dbReference type="PATRIC" id="fig|1237149.3.peg.591"/>
<dbReference type="RefSeq" id="WP_009578042.1">
    <property type="nucleotide sequence ID" value="NZ_AMZN01000006.1"/>
</dbReference>
<dbReference type="Proteomes" id="UP000011135">
    <property type="component" value="Unassembled WGS sequence"/>
</dbReference>
<evidence type="ECO:0000313" key="3">
    <source>
        <dbReference type="Proteomes" id="UP000011135"/>
    </source>
</evidence>
<comment type="caution">
    <text evidence="2">The sequence shown here is derived from an EMBL/GenBank/DDBJ whole genome shotgun (WGS) entry which is preliminary data.</text>
</comment>
<keyword evidence="3" id="KW-1185">Reference proteome</keyword>
<gene>
    <name evidence="2" type="ORF">C900_04307</name>
</gene>
<dbReference type="OrthoDB" id="862900at2"/>
<evidence type="ECO:0008006" key="4">
    <source>
        <dbReference type="Google" id="ProtNLM"/>
    </source>
</evidence>
<protein>
    <recommendedName>
        <fullName evidence="4">Outer membrane porin, OprD family</fullName>
    </recommendedName>
</protein>
<evidence type="ECO:0000313" key="2">
    <source>
        <dbReference type="EMBL" id="ELR73455.1"/>
    </source>
</evidence>
<dbReference type="EMBL" id="AMZN01000006">
    <property type="protein sequence ID" value="ELR73455.1"/>
    <property type="molecule type" value="Genomic_DNA"/>
</dbReference>
<keyword evidence="1" id="KW-0732">Signal</keyword>
<organism evidence="2 3">
    <name type="scientific">Fulvivirga imtechensis AK7</name>
    <dbReference type="NCBI Taxonomy" id="1237149"/>
    <lineage>
        <taxon>Bacteria</taxon>
        <taxon>Pseudomonadati</taxon>
        <taxon>Bacteroidota</taxon>
        <taxon>Cytophagia</taxon>
        <taxon>Cytophagales</taxon>
        <taxon>Fulvivirgaceae</taxon>
        <taxon>Fulvivirga</taxon>
    </lineage>
</organism>
<reference evidence="2 3" key="1">
    <citation type="submission" date="2012-12" db="EMBL/GenBank/DDBJ databases">
        <title>Genome assembly of Fulvivirga imtechensis AK7.</title>
        <authorList>
            <person name="Nupur N."/>
            <person name="Khatri I."/>
            <person name="Kumar R."/>
            <person name="Subramanian S."/>
            <person name="Pinnaka A."/>
        </authorList>
    </citation>
    <scope>NUCLEOTIDE SEQUENCE [LARGE SCALE GENOMIC DNA]</scope>
    <source>
        <strain evidence="2 3">AK7</strain>
    </source>
</reference>
<dbReference type="STRING" id="1237149.C900_04307"/>
<dbReference type="AlphaFoldDB" id="L8JXD3"/>
<dbReference type="InterPro" id="IPR023614">
    <property type="entry name" value="Porin_dom_sf"/>
</dbReference>
<accession>L8JXD3</accession>
<name>L8JXD3_9BACT</name>
<feature type="chain" id="PRO_5003993595" description="Outer membrane porin, OprD family" evidence="1">
    <location>
        <begin position="24"/>
        <end position="447"/>
    </location>
</feature>
<proteinExistence type="predicted"/>